<dbReference type="InterPro" id="IPR046347">
    <property type="entry name" value="bZIP_sf"/>
</dbReference>
<evidence type="ECO:0008006" key="4">
    <source>
        <dbReference type="Google" id="ProtNLM"/>
    </source>
</evidence>
<dbReference type="InParanoid" id="W2SAN5"/>
<proteinExistence type="predicted"/>
<feature type="compositionally biased region" description="Polar residues" evidence="1">
    <location>
        <begin position="175"/>
        <end position="187"/>
    </location>
</feature>
<feature type="compositionally biased region" description="Polar residues" evidence="1">
    <location>
        <begin position="264"/>
        <end position="274"/>
    </location>
</feature>
<dbReference type="GeneID" id="19976867"/>
<evidence type="ECO:0000313" key="3">
    <source>
        <dbReference type="Proteomes" id="UP000030752"/>
    </source>
</evidence>
<organism evidence="2 3">
    <name type="scientific">Cyphellophora europaea (strain CBS 101466)</name>
    <name type="common">Phialophora europaea</name>
    <dbReference type="NCBI Taxonomy" id="1220924"/>
    <lineage>
        <taxon>Eukaryota</taxon>
        <taxon>Fungi</taxon>
        <taxon>Dikarya</taxon>
        <taxon>Ascomycota</taxon>
        <taxon>Pezizomycotina</taxon>
        <taxon>Eurotiomycetes</taxon>
        <taxon>Chaetothyriomycetidae</taxon>
        <taxon>Chaetothyriales</taxon>
        <taxon>Cyphellophoraceae</taxon>
        <taxon>Cyphellophora</taxon>
    </lineage>
</organism>
<dbReference type="VEuPathDB" id="FungiDB:HMPREF1541_09528"/>
<dbReference type="GO" id="GO:0003700">
    <property type="term" value="F:DNA-binding transcription factor activity"/>
    <property type="evidence" value="ECO:0007669"/>
    <property type="project" value="InterPro"/>
</dbReference>
<dbReference type="PANTHER" id="PTHR37012:SF2">
    <property type="entry name" value="BZIP DOMAIN-CONTAINING PROTEIN-RELATED"/>
    <property type="match status" value="1"/>
</dbReference>
<dbReference type="SUPFAM" id="SSF57959">
    <property type="entry name" value="Leucine zipper domain"/>
    <property type="match status" value="1"/>
</dbReference>
<dbReference type="eggNOG" id="ENOG502RZFH">
    <property type="taxonomic scope" value="Eukaryota"/>
</dbReference>
<feature type="region of interest" description="Disordered" evidence="1">
    <location>
        <begin position="1"/>
        <end position="62"/>
    </location>
</feature>
<dbReference type="CDD" id="cd14688">
    <property type="entry name" value="bZIP_YAP"/>
    <property type="match status" value="1"/>
</dbReference>
<accession>W2SAN5</accession>
<dbReference type="PANTHER" id="PTHR37012">
    <property type="entry name" value="B-ZIP TRANSCRIPTION FACTOR (EUROFUNG)-RELATED"/>
    <property type="match status" value="1"/>
</dbReference>
<feature type="compositionally biased region" description="Low complexity" evidence="1">
    <location>
        <begin position="235"/>
        <end position="246"/>
    </location>
</feature>
<dbReference type="RefSeq" id="XP_008712423.1">
    <property type="nucleotide sequence ID" value="XM_008714201.1"/>
</dbReference>
<feature type="compositionally biased region" description="Basic and acidic residues" evidence="1">
    <location>
        <begin position="47"/>
        <end position="62"/>
    </location>
</feature>
<dbReference type="Pfam" id="PF11905">
    <property type="entry name" value="DUF3425"/>
    <property type="match status" value="1"/>
</dbReference>
<protein>
    <recommendedName>
        <fullName evidence="4">BZIP domain-containing protein</fullName>
    </recommendedName>
</protein>
<keyword evidence="3" id="KW-1185">Reference proteome</keyword>
<feature type="region of interest" description="Disordered" evidence="1">
    <location>
        <begin position="155"/>
        <end position="207"/>
    </location>
</feature>
<dbReference type="OrthoDB" id="4161589at2759"/>
<dbReference type="HOGENOM" id="CLU_020925_1_1_1"/>
<gene>
    <name evidence="2" type="ORF">HMPREF1541_09528</name>
</gene>
<evidence type="ECO:0000256" key="1">
    <source>
        <dbReference type="SAM" id="MobiDB-lite"/>
    </source>
</evidence>
<dbReference type="EMBL" id="KB822712">
    <property type="protein sequence ID" value="ETN45695.1"/>
    <property type="molecule type" value="Genomic_DNA"/>
</dbReference>
<evidence type="ECO:0000313" key="2">
    <source>
        <dbReference type="EMBL" id="ETN45695.1"/>
    </source>
</evidence>
<reference evidence="2 3" key="1">
    <citation type="submission" date="2013-03" db="EMBL/GenBank/DDBJ databases">
        <title>The Genome Sequence of Phialophora europaea CBS 101466.</title>
        <authorList>
            <consortium name="The Broad Institute Genomics Platform"/>
            <person name="Cuomo C."/>
            <person name="de Hoog S."/>
            <person name="Gorbushina A."/>
            <person name="Walker B."/>
            <person name="Young S.K."/>
            <person name="Zeng Q."/>
            <person name="Gargeya S."/>
            <person name="Fitzgerald M."/>
            <person name="Haas B."/>
            <person name="Abouelleil A."/>
            <person name="Allen A.W."/>
            <person name="Alvarado L."/>
            <person name="Arachchi H.M."/>
            <person name="Berlin A.M."/>
            <person name="Chapman S.B."/>
            <person name="Gainer-Dewar J."/>
            <person name="Goldberg J."/>
            <person name="Griggs A."/>
            <person name="Gujja S."/>
            <person name="Hansen M."/>
            <person name="Howarth C."/>
            <person name="Imamovic A."/>
            <person name="Ireland A."/>
            <person name="Larimer J."/>
            <person name="McCowan C."/>
            <person name="Murphy C."/>
            <person name="Pearson M."/>
            <person name="Poon T.W."/>
            <person name="Priest M."/>
            <person name="Roberts A."/>
            <person name="Saif S."/>
            <person name="Shea T."/>
            <person name="Sisk P."/>
            <person name="Sykes S."/>
            <person name="Wortman J."/>
            <person name="Nusbaum C."/>
            <person name="Birren B."/>
        </authorList>
    </citation>
    <scope>NUCLEOTIDE SEQUENCE [LARGE SCALE GENOMIC DNA]</scope>
    <source>
        <strain evidence="2 3">CBS 101466</strain>
    </source>
</reference>
<dbReference type="Proteomes" id="UP000030752">
    <property type="component" value="Unassembled WGS sequence"/>
</dbReference>
<dbReference type="AlphaFoldDB" id="W2SAN5"/>
<name>W2SAN5_CYPE1</name>
<sequence>MQADLTQPAPASPDGSLAHDSPPPGSRKRKGLSTSSRGVASLTPDQLAKKRANDREAQRAIRERTKRTIESLESKIRELESQQPYQELQAVVRQKNAIQAENEEIRRRLSSIMALIQPIMGAQGLTGEHVPSGSPHVLNVQDLASAAHHNAQAGIAQNGFPTDPFVNGPRPYGPQTGQMPQGESQPFSPDGQPDNRTWNASRDLENQRDNMQRGLELDETGERLSFNMLLDSLGQRASNPPAQQQSQHHHSPDSRSSYPAISSFPEQAQAQSPWSALPKNCEPTCPLDNILLNFISTQRREIAENGGAADTAVSLAAPAYPSVASLLNPTGGHRVDRLSQLMTDVIDKFPNIANLPERVATLFFMFSLTRWMINPTQENYERIPEFFTPRPSQILAPHPPWIDHVPFPRMRDKLVATYKEHPFELFFMPFTVGLSVNWPYDPTDCLISTSDKEDPIINPVFERHIRRLENWSVSPLLMENFPDLVETARVKAVEHRKLD</sequence>
<dbReference type="InterPro" id="IPR021833">
    <property type="entry name" value="DUF3425"/>
</dbReference>
<feature type="region of interest" description="Disordered" evidence="1">
    <location>
        <begin position="234"/>
        <end position="277"/>
    </location>
</feature>
<dbReference type="Gene3D" id="1.20.5.170">
    <property type="match status" value="1"/>
</dbReference>